<feature type="transmembrane region" description="Helical" evidence="1">
    <location>
        <begin position="497"/>
        <end position="515"/>
    </location>
</feature>
<evidence type="ECO:0000313" key="2">
    <source>
        <dbReference type="EMBL" id="VTQ81810.1"/>
    </source>
</evidence>
<dbReference type="Pfam" id="PF16962">
    <property type="entry name" value="ABC_export"/>
    <property type="match status" value="1"/>
</dbReference>
<keyword evidence="1" id="KW-0812">Transmembrane</keyword>
<feature type="transmembrane region" description="Helical" evidence="1">
    <location>
        <begin position="399"/>
        <end position="424"/>
    </location>
</feature>
<dbReference type="AlphaFoldDB" id="A0A4U9QZJ4"/>
<keyword evidence="1" id="KW-0472">Membrane</keyword>
<feature type="transmembrane region" description="Helical" evidence="1">
    <location>
        <begin position="235"/>
        <end position="254"/>
    </location>
</feature>
<keyword evidence="3" id="KW-1185">Reference proteome</keyword>
<feature type="transmembrane region" description="Helical" evidence="1">
    <location>
        <begin position="34"/>
        <end position="55"/>
    </location>
</feature>
<feature type="transmembrane region" description="Helical" evidence="1">
    <location>
        <begin position="430"/>
        <end position="455"/>
    </location>
</feature>
<gene>
    <name evidence="2" type="ORF">NCTC503_00079</name>
</gene>
<name>A0A4U9QZJ4_HATHI</name>
<accession>A0A4U9QZJ4</accession>
<dbReference type="KEGG" id="hhw:NCTC503_00079"/>
<feature type="transmembrane region" description="Helical" evidence="1">
    <location>
        <begin position="328"/>
        <end position="348"/>
    </location>
</feature>
<dbReference type="OrthoDB" id="1719060at2"/>
<dbReference type="Proteomes" id="UP000308489">
    <property type="component" value="Chromosome 1"/>
</dbReference>
<feature type="transmembrane region" description="Helical" evidence="1">
    <location>
        <begin position="360"/>
        <end position="379"/>
    </location>
</feature>
<feature type="transmembrane region" description="Helical" evidence="1">
    <location>
        <begin position="467"/>
        <end position="491"/>
    </location>
</feature>
<keyword evidence="1" id="KW-1133">Transmembrane helix</keyword>
<sequence>MVIRDLKTLVRIQFLQFRAYKRYALSNPLVCIKAFFKAIWTMLFSILYFGIIFFSKKSINLSKIFSYAVIDYIIMGILIIIFLSNLLKKDNEYSSFSFNTHDVHYLFSSPISERAIFIFTLIKSSIRLFISYVLIGLFLILKFKIGFYKVLLGGLGFILIYLFIKGFNFLIFSLRSRVKCRKELRISTSIFLLISLGCGLYSLIYSKLEFRAIGFWQLKNFIIYPFKSRIGVLDFILMIALVIIIMYLSVYYAVDYYEEIAEKIEFIEEMKEDRKDTDINTYIIEERVKEDTKIESYKDNILTRINGAGAFLYKSYIFNTRNNTNKKYIIMGGIAFVVGIILTIYNNYFNADLVNKLKGFLITFCILNINLSQSFSDNLKYEMGKMYFTMVPDKIYRKINYIVIYNYILKSAVTIVLFIPIFFMKGINRIELLTGLICLLLINFISISVNNIFILATPLDINISESILAGISCAIMAMITILPLSIIYYLFKETNTAFGLSILVLIVINLFVVFISDKLFRRIER</sequence>
<organism evidence="2 3">
    <name type="scientific">Hathewaya histolytica</name>
    <name type="common">Clostridium histolyticum</name>
    <dbReference type="NCBI Taxonomy" id="1498"/>
    <lineage>
        <taxon>Bacteria</taxon>
        <taxon>Bacillati</taxon>
        <taxon>Bacillota</taxon>
        <taxon>Clostridia</taxon>
        <taxon>Eubacteriales</taxon>
        <taxon>Clostridiaceae</taxon>
        <taxon>Hathewaya</taxon>
    </lineage>
</organism>
<dbReference type="EMBL" id="LR590481">
    <property type="protein sequence ID" value="VTQ81810.1"/>
    <property type="molecule type" value="Genomic_DNA"/>
</dbReference>
<dbReference type="RefSeq" id="WP_138208926.1">
    <property type="nucleotide sequence ID" value="NZ_CBCRUQ010000011.1"/>
</dbReference>
<protein>
    <submittedName>
        <fullName evidence="2">Uncharacterized protein</fullName>
    </submittedName>
</protein>
<evidence type="ECO:0000313" key="3">
    <source>
        <dbReference type="Proteomes" id="UP000308489"/>
    </source>
</evidence>
<proteinExistence type="predicted"/>
<feature type="transmembrane region" description="Helical" evidence="1">
    <location>
        <begin position="186"/>
        <end position="205"/>
    </location>
</feature>
<evidence type="ECO:0000256" key="1">
    <source>
        <dbReference type="SAM" id="Phobius"/>
    </source>
</evidence>
<feature type="transmembrane region" description="Helical" evidence="1">
    <location>
        <begin position="64"/>
        <end position="83"/>
    </location>
</feature>
<dbReference type="InterPro" id="IPR031584">
    <property type="entry name" value="Put_ABC_export"/>
</dbReference>
<feature type="transmembrane region" description="Helical" evidence="1">
    <location>
        <begin position="154"/>
        <end position="174"/>
    </location>
</feature>
<reference evidence="2 3" key="1">
    <citation type="submission" date="2019-05" db="EMBL/GenBank/DDBJ databases">
        <authorList>
            <consortium name="Pathogen Informatics"/>
        </authorList>
    </citation>
    <scope>NUCLEOTIDE SEQUENCE [LARGE SCALE GENOMIC DNA]</scope>
    <source>
        <strain evidence="2 3">NCTC503</strain>
    </source>
</reference>
<feature type="transmembrane region" description="Helical" evidence="1">
    <location>
        <begin position="129"/>
        <end position="148"/>
    </location>
</feature>